<dbReference type="EMBL" id="JANAKD010003082">
    <property type="protein sequence ID" value="KAJ3472488.1"/>
    <property type="molecule type" value="Genomic_DNA"/>
</dbReference>
<comment type="caution">
    <text evidence="1">The sequence shown here is derived from an EMBL/GenBank/DDBJ whole genome shotgun (WGS) entry which is preliminary data.</text>
</comment>
<protein>
    <submittedName>
        <fullName evidence="1">Uncharacterized protein</fullName>
    </submittedName>
</protein>
<proteinExistence type="predicted"/>
<gene>
    <name evidence="1" type="ORF">NLG97_g10951</name>
</gene>
<keyword evidence="2" id="KW-1185">Reference proteome</keyword>
<name>A0ACC1QBW9_9HYPO</name>
<sequence length="261" mass="29785">MAESSLLRLPREIRLMIYDNLLQIEGPIAIGNKPRAGAGPQRRSAYYAQEKRFNRGLYKTTYAIQDESRIDTGLFTVNRCLRYEYTSYLYGRHGFRFGDMEAVVPFLRDMSLSTLQLLQSITIHKKRPLRSASDDTFWKLTCDFLRTAPPLRHLKVVLQGGQPRKEWDGPRNLTTSDLRLLYATRNECLQWVRQLQNVQATEIELAADIVPTLQPTTSEALILAAFSGSIETTLAEFMRTELGMPVREGVRGGARVCGRIR</sequence>
<organism evidence="1 2">
    <name type="scientific">Lecanicillium saksenae</name>
    <dbReference type="NCBI Taxonomy" id="468837"/>
    <lineage>
        <taxon>Eukaryota</taxon>
        <taxon>Fungi</taxon>
        <taxon>Dikarya</taxon>
        <taxon>Ascomycota</taxon>
        <taxon>Pezizomycotina</taxon>
        <taxon>Sordariomycetes</taxon>
        <taxon>Hypocreomycetidae</taxon>
        <taxon>Hypocreales</taxon>
        <taxon>Cordycipitaceae</taxon>
        <taxon>Lecanicillium</taxon>
    </lineage>
</organism>
<accession>A0ACC1QBW9</accession>
<dbReference type="Proteomes" id="UP001148737">
    <property type="component" value="Unassembled WGS sequence"/>
</dbReference>
<evidence type="ECO:0000313" key="2">
    <source>
        <dbReference type="Proteomes" id="UP001148737"/>
    </source>
</evidence>
<evidence type="ECO:0000313" key="1">
    <source>
        <dbReference type="EMBL" id="KAJ3472488.1"/>
    </source>
</evidence>
<reference evidence="1" key="1">
    <citation type="submission" date="2022-07" db="EMBL/GenBank/DDBJ databases">
        <title>Genome Sequence of Lecanicillium saksenae.</title>
        <authorList>
            <person name="Buettner E."/>
        </authorList>
    </citation>
    <scope>NUCLEOTIDE SEQUENCE</scope>
    <source>
        <strain evidence="1">VT-O1</strain>
    </source>
</reference>